<dbReference type="RefSeq" id="WP_290114415.1">
    <property type="nucleotide sequence ID" value="NZ_JAUEPL010000043.1"/>
</dbReference>
<accession>A0ABT7ZC35</accession>
<dbReference type="EMBL" id="JAUEPL010000043">
    <property type="protein sequence ID" value="MDN3297062.1"/>
    <property type="molecule type" value="Genomic_DNA"/>
</dbReference>
<gene>
    <name evidence="2" type="ORF">QWM81_24050</name>
</gene>
<dbReference type="Proteomes" id="UP001174050">
    <property type="component" value="Unassembled WGS sequence"/>
</dbReference>
<protein>
    <submittedName>
        <fullName evidence="2">Phosphopantetheine-binding protein</fullName>
    </submittedName>
</protein>
<reference evidence="2" key="1">
    <citation type="submission" date="2023-06" db="EMBL/GenBank/DDBJ databases">
        <title>WGS-Sequencing of Streptomyces ficellus isolate 21 collected from sand in Gara Djebilet Iron Mine in Algeria.</title>
        <authorList>
            <person name="Zegers G.P."/>
            <person name="Gomez A."/>
            <person name="Gueddou A."/>
            <person name="Zahara A.F."/>
            <person name="Worth M."/>
            <person name="Sevigny J.L."/>
            <person name="Tisa L."/>
        </authorList>
    </citation>
    <scope>NUCLEOTIDE SEQUENCE</scope>
    <source>
        <strain evidence="2">AS11</strain>
    </source>
</reference>
<sequence>MSTTISTYDRLVTILVERFGVTAEEATPEATFEQLDLDSLALVEFTLTVQSDLSVEVSDTELSPQQTLAEVASLVESKGAEV</sequence>
<feature type="domain" description="Carrier" evidence="1">
    <location>
        <begin position="5"/>
        <end position="79"/>
    </location>
</feature>
<name>A0ABT7ZC35_9ACTN</name>
<proteinExistence type="predicted"/>
<dbReference type="Pfam" id="PF00550">
    <property type="entry name" value="PP-binding"/>
    <property type="match status" value="1"/>
</dbReference>
<dbReference type="SUPFAM" id="SSF47336">
    <property type="entry name" value="ACP-like"/>
    <property type="match status" value="1"/>
</dbReference>
<dbReference type="InterPro" id="IPR009081">
    <property type="entry name" value="PP-bd_ACP"/>
</dbReference>
<dbReference type="Gene3D" id="1.10.1200.10">
    <property type="entry name" value="ACP-like"/>
    <property type="match status" value="1"/>
</dbReference>
<evidence type="ECO:0000313" key="2">
    <source>
        <dbReference type="EMBL" id="MDN3297062.1"/>
    </source>
</evidence>
<dbReference type="PROSITE" id="PS50075">
    <property type="entry name" value="CARRIER"/>
    <property type="match status" value="1"/>
</dbReference>
<dbReference type="InterPro" id="IPR036736">
    <property type="entry name" value="ACP-like_sf"/>
</dbReference>
<evidence type="ECO:0000313" key="3">
    <source>
        <dbReference type="Proteomes" id="UP001174050"/>
    </source>
</evidence>
<keyword evidence="3" id="KW-1185">Reference proteome</keyword>
<organism evidence="2 3">
    <name type="scientific">Streptomyces ficellus</name>
    <dbReference type="NCBI Taxonomy" id="1977088"/>
    <lineage>
        <taxon>Bacteria</taxon>
        <taxon>Bacillati</taxon>
        <taxon>Actinomycetota</taxon>
        <taxon>Actinomycetes</taxon>
        <taxon>Kitasatosporales</taxon>
        <taxon>Streptomycetaceae</taxon>
        <taxon>Streptomyces</taxon>
    </lineage>
</organism>
<evidence type="ECO:0000259" key="1">
    <source>
        <dbReference type="PROSITE" id="PS50075"/>
    </source>
</evidence>
<comment type="caution">
    <text evidence="2">The sequence shown here is derived from an EMBL/GenBank/DDBJ whole genome shotgun (WGS) entry which is preliminary data.</text>
</comment>